<keyword evidence="1" id="KW-0812">Transmembrane</keyword>
<accession>A0A078F933</accession>
<dbReference type="EMBL" id="HG994373">
    <property type="protein sequence ID" value="CAF1784123.1"/>
    <property type="molecule type" value="Genomic_DNA"/>
</dbReference>
<keyword evidence="1" id="KW-0472">Membrane</keyword>
<dbReference type="PaxDb" id="3708-A0A078F933"/>
<proteinExistence type="predicted"/>
<reference evidence="3 4" key="1">
    <citation type="journal article" date="2014" name="Science">
        <title>Plant genetics. Early allopolyploid evolution in the post-Neolithic Brassica napus oilseed genome.</title>
        <authorList>
            <person name="Chalhoub B."/>
            <person name="Denoeud F."/>
            <person name="Liu S."/>
            <person name="Parkin I.A."/>
            <person name="Tang H."/>
            <person name="Wang X."/>
            <person name="Chiquet J."/>
            <person name="Belcram H."/>
            <person name="Tong C."/>
            <person name="Samans B."/>
            <person name="Correa M."/>
            <person name="Da Silva C."/>
            <person name="Just J."/>
            <person name="Falentin C."/>
            <person name="Koh C.S."/>
            <person name="Le Clainche I."/>
            <person name="Bernard M."/>
            <person name="Bento P."/>
            <person name="Noel B."/>
            <person name="Labadie K."/>
            <person name="Alberti A."/>
            <person name="Charles M."/>
            <person name="Arnaud D."/>
            <person name="Guo H."/>
            <person name="Daviaud C."/>
            <person name="Alamery S."/>
            <person name="Jabbari K."/>
            <person name="Zhao M."/>
            <person name="Edger P.P."/>
            <person name="Chelaifa H."/>
            <person name="Tack D."/>
            <person name="Lassalle G."/>
            <person name="Mestiri I."/>
            <person name="Schnel N."/>
            <person name="Le Paslier M.C."/>
            <person name="Fan G."/>
            <person name="Renault V."/>
            <person name="Bayer P.E."/>
            <person name="Golicz A.A."/>
            <person name="Manoli S."/>
            <person name="Lee T.H."/>
            <person name="Thi V.H."/>
            <person name="Chalabi S."/>
            <person name="Hu Q."/>
            <person name="Fan C."/>
            <person name="Tollenaere R."/>
            <person name="Lu Y."/>
            <person name="Battail C."/>
            <person name="Shen J."/>
            <person name="Sidebottom C.H."/>
            <person name="Wang X."/>
            <person name="Canaguier A."/>
            <person name="Chauveau A."/>
            <person name="Berard A."/>
            <person name="Deniot G."/>
            <person name="Guan M."/>
            <person name="Liu Z."/>
            <person name="Sun F."/>
            <person name="Lim Y.P."/>
            <person name="Lyons E."/>
            <person name="Town C.D."/>
            <person name="Bancroft I."/>
            <person name="Wang X."/>
            <person name="Meng J."/>
            <person name="Ma J."/>
            <person name="Pires J.C."/>
            <person name="King G.J."/>
            <person name="Brunel D."/>
            <person name="Delourme R."/>
            <person name="Renard M."/>
            <person name="Aury J.M."/>
            <person name="Adams K.L."/>
            <person name="Batley J."/>
            <person name="Snowdon R.J."/>
            <person name="Tost J."/>
            <person name="Edwards D."/>
            <person name="Zhou Y."/>
            <person name="Hua W."/>
            <person name="Sharpe A.G."/>
            <person name="Paterson A.H."/>
            <person name="Guan C."/>
            <person name="Wincker P."/>
        </authorList>
    </citation>
    <scope>NUCLEOTIDE SEQUENCE [LARGE SCALE GENOMIC DNA]</scope>
    <source>
        <strain evidence="4">cv. Darmor-bzh</strain>
    </source>
</reference>
<protein>
    <submittedName>
        <fullName evidence="2">(rape) hypothetical protein</fullName>
    </submittedName>
    <submittedName>
        <fullName evidence="3">BnaC09g42650D protein</fullName>
    </submittedName>
</protein>
<organism evidence="3 4">
    <name type="scientific">Brassica napus</name>
    <name type="common">Rape</name>
    <dbReference type="NCBI Taxonomy" id="3708"/>
    <lineage>
        <taxon>Eukaryota</taxon>
        <taxon>Viridiplantae</taxon>
        <taxon>Streptophyta</taxon>
        <taxon>Embryophyta</taxon>
        <taxon>Tracheophyta</taxon>
        <taxon>Spermatophyta</taxon>
        <taxon>Magnoliopsida</taxon>
        <taxon>eudicotyledons</taxon>
        <taxon>Gunneridae</taxon>
        <taxon>Pentapetalae</taxon>
        <taxon>rosids</taxon>
        <taxon>malvids</taxon>
        <taxon>Brassicales</taxon>
        <taxon>Brassicaceae</taxon>
        <taxon>Brassiceae</taxon>
        <taxon>Brassica</taxon>
    </lineage>
</organism>
<keyword evidence="1" id="KW-1133">Transmembrane helix</keyword>
<dbReference type="Proteomes" id="UP001295469">
    <property type="component" value="Chromosome C09"/>
</dbReference>
<dbReference type="EMBL" id="LK031999">
    <property type="protein sequence ID" value="CDY09896.1"/>
    <property type="molecule type" value="Genomic_DNA"/>
</dbReference>
<sequence length="93" mass="10727">MIFGSYLGTTHGLISHTMVDIIHSMKVYNIWSARIFRSFFPTSVSYRLQRFTGATYAIPALVLAAIYYSRSSPLKKRIRREKGKGIILQERKI</sequence>
<name>A0A078F933_BRANA</name>
<gene>
    <name evidence="3" type="primary">BnaC09g42650D</name>
    <name evidence="2" type="ORF">DARMORV10_C09P62280.1</name>
    <name evidence="3" type="ORF">GSBRNA2T00031655001</name>
</gene>
<evidence type="ECO:0000256" key="1">
    <source>
        <dbReference type="SAM" id="Phobius"/>
    </source>
</evidence>
<keyword evidence="4" id="KW-1185">Reference proteome</keyword>
<dbReference type="AlphaFoldDB" id="A0A078F933"/>
<feature type="transmembrane region" description="Helical" evidence="1">
    <location>
        <begin position="51"/>
        <end position="69"/>
    </location>
</feature>
<evidence type="ECO:0000313" key="4">
    <source>
        <dbReference type="Proteomes" id="UP000028999"/>
    </source>
</evidence>
<evidence type="ECO:0000313" key="3">
    <source>
        <dbReference type="EMBL" id="CDY09896.1"/>
    </source>
</evidence>
<reference evidence="3" key="2">
    <citation type="submission" date="2014-06" db="EMBL/GenBank/DDBJ databases">
        <authorList>
            <person name="Genoscope - CEA"/>
        </authorList>
    </citation>
    <scope>NUCLEOTIDE SEQUENCE</scope>
</reference>
<dbReference type="Proteomes" id="UP000028999">
    <property type="component" value="Unassembled WGS sequence"/>
</dbReference>
<evidence type="ECO:0000313" key="2">
    <source>
        <dbReference type="EMBL" id="CAF1784123.1"/>
    </source>
</evidence>
<dbReference type="Gramene" id="CDY09896">
    <property type="protein sequence ID" value="CDY09896"/>
    <property type="gene ID" value="GSBRNA2T00031655001"/>
</dbReference>
<reference evidence="2" key="3">
    <citation type="submission" date="2021-01" db="EMBL/GenBank/DDBJ databases">
        <authorList>
            <consortium name="Genoscope - CEA"/>
            <person name="William W."/>
        </authorList>
    </citation>
    <scope>NUCLEOTIDE SEQUENCE</scope>
</reference>